<feature type="transmembrane region" description="Helical" evidence="1">
    <location>
        <begin position="491"/>
        <end position="515"/>
    </location>
</feature>
<gene>
    <name evidence="2" type="ORF">EXIGLDRAFT_696704</name>
</gene>
<keyword evidence="3" id="KW-1185">Reference proteome</keyword>
<organism evidence="2 3">
    <name type="scientific">Exidia glandulosa HHB12029</name>
    <dbReference type="NCBI Taxonomy" id="1314781"/>
    <lineage>
        <taxon>Eukaryota</taxon>
        <taxon>Fungi</taxon>
        <taxon>Dikarya</taxon>
        <taxon>Basidiomycota</taxon>
        <taxon>Agaricomycotina</taxon>
        <taxon>Agaricomycetes</taxon>
        <taxon>Auriculariales</taxon>
        <taxon>Exidiaceae</taxon>
        <taxon>Exidia</taxon>
    </lineage>
</organism>
<dbReference type="AlphaFoldDB" id="A0A165N1V9"/>
<dbReference type="InParanoid" id="A0A165N1V9"/>
<dbReference type="EMBL" id="KV425903">
    <property type="protein sequence ID" value="KZW00092.1"/>
    <property type="molecule type" value="Genomic_DNA"/>
</dbReference>
<keyword evidence="1" id="KW-0812">Transmembrane</keyword>
<evidence type="ECO:0000313" key="2">
    <source>
        <dbReference type="EMBL" id="KZW00092.1"/>
    </source>
</evidence>
<dbReference type="OrthoDB" id="2269034at2759"/>
<sequence>MPEDVLFALFREIVDTEDDERPGDVIPQTSFRLAAVSRTWRRVALDSPRLWQQIVVDARRLRNTDDLARHLERIETLIKRARGTLTQLSVAHFPGSSWDLMEYYMFWGRVFVHTLQTASVLALEIDSPTDSPQHRAAVMNILALVAGCEAPLLHAAIIGSPAGSSLRDDAYISPLPRFLENGRFHHLTVMGIELRSTFTLRSTNSLTTLDLRNGWCIVDVGAIIHSHRHSLQQLFLDDYDVLATGVELECLPRLGSLAVRGRSAHFLTRLHRTVMPSLQCISTGGSFFSTAMFRSFLLARQTESIHTLTLSVSKGQGLAFFRLLMTLDCLRFLTIIGDVEPEFFIAWKLHINAAQAQSLDTVTIRYNQRLDCCAIALIRFFVKQRELCSGKTTVTLDLRPDMGCAIPMNYWATRALTRLVFMKLNGVTVHTKLLSGRALADLFAGIGLVDCDVILAIVRLIMYPLLSFYMGRCWFGQQLFQDTLRGGVGHWIMWIIPAVLLVVCANAIIALRIIIRAIG</sequence>
<dbReference type="Proteomes" id="UP000077266">
    <property type="component" value="Unassembled WGS sequence"/>
</dbReference>
<evidence type="ECO:0000256" key="1">
    <source>
        <dbReference type="SAM" id="Phobius"/>
    </source>
</evidence>
<keyword evidence="1" id="KW-1133">Transmembrane helix</keyword>
<evidence type="ECO:0000313" key="3">
    <source>
        <dbReference type="Proteomes" id="UP000077266"/>
    </source>
</evidence>
<keyword evidence="1" id="KW-0472">Membrane</keyword>
<protein>
    <submittedName>
        <fullName evidence="2">Uncharacterized protein</fullName>
    </submittedName>
</protein>
<accession>A0A165N1V9</accession>
<name>A0A165N1V9_EXIGL</name>
<proteinExistence type="predicted"/>
<dbReference type="SUPFAM" id="SSF52047">
    <property type="entry name" value="RNI-like"/>
    <property type="match status" value="1"/>
</dbReference>
<reference evidence="2 3" key="1">
    <citation type="journal article" date="2016" name="Mol. Biol. Evol.">
        <title>Comparative Genomics of Early-Diverging Mushroom-Forming Fungi Provides Insights into the Origins of Lignocellulose Decay Capabilities.</title>
        <authorList>
            <person name="Nagy L.G."/>
            <person name="Riley R."/>
            <person name="Tritt A."/>
            <person name="Adam C."/>
            <person name="Daum C."/>
            <person name="Floudas D."/>
            <person name="Sun H."/>
            <person name="Yadav J.S."/>
            <person name="Pangilinan J."/>
            <person name="Larsson K.H."/>
            <person name="Matsuura K."/>
            <person name="Barry K."/>
            <person name="Labutti K."/>
            <person name="Kuo R."/>
            <person name="Ohm R.A."/>
            <person name="Bhattacharya S.S."/>
            <person name="Shirouzu T."/>
            <person name="Yoshinaga Y."/>
            <person name="Martin F.M."/>
            <person name="Grigoriev I.V."/>
            <person name="Hibbett D.S."/>
        </authorList>
    </citation>
    <scope>NUCLEOTIDE SEQUENCE [LARGE SCALE GENOMIC DNA]</scope>
    <source>
        <strain evidence="2 3">HHB12029</strain>
    </source>
</reference>